<comment type="catalytic activity">
    <reaction evidence="2">
        <text>(7R,8S)-7,8-diammoniononanoate + CO2 + ATP = (4R,5S)-dethiobiotin + ADP + phosphate + 3 H(+)</text>
        <dbReference type="Rhea" id="RHEA:15805"/>
        <dbReference type="ChEBI" id="CHEBI:15378"/>
        <dbReference type="ChEBI" id="CHEBI:16526"/>
        <dbReference type="ChEBI" id="CHEBI:30616"/>
        <dbReference type="ChEBI" id="CHEBI:43474"/>
        <dbReference type="ChEBI" id="CHEBI:149469"/>
        <dbReference type="ChEBI" id="CHEBI:149473"/>
        <dbReference type="ChEBI" id="CHEBI:456216"/>
        <dbReference type="EC" id="6.3.3.3"/>
    </reaction>
</comment>
<comment type="caution">
    <text evidence="2">Lacks conserved residue(s) required for the propagation of feature annotation.</text>
</comment>
<keyword evidence="2" id="KW-0547">Nucleotide-binding</keyword>
<evidence type="ECO:0000313" key="3">
    <source>
        <dbReference type="EMBL" id="AHE99525.1"/>
    </source>
</evidence>
<dbReference type="UniPathway" id="UPA00078">
    <property type="reaction ID" value="UER00161"/>
</dbReference>
<keyword evidence="4" id="KW-1185">Reference proteome</keyword>
<dbReference type="RefSeq" id="WP_006746906.1">
    <property type="nucleotide sequence ID" value="NZ_CP007029.1"/>
</dbReference>
<keyword evidence="1 2" id="KW-0093">Biotin biosynthesis</keyword>
<feature type="binding site" evidence="2">
    <location>
        <position position="62"/>
    </location>
    <ligand>
        <name>Mg(2+)</name>
        <dbReference type="ChEBI" id="CHEBI:18420"/>
    </ligand>
</feature>
<feature type="binding site" evidence="2">
    <location>
        <position position="49"/>
    </location>
    <ligand>
        <name>substrate</name>
    </ligand>
</feature>
<comment type="pathway">
    <text evidence="2">Cofactor biosynthesis; biotin biosynthesis; biotin from 7,8-diaminononanoate: step 1/2.</text>
</comment>
<dbReference type="EC" id="6.3.3.3" evidence="2"/>
<sequence>MSPADAGSAGGIFVTGTDTGVGKTFVACSLARNWRALGIDVAPRKPVESGCVLRGAELHPADAALLAAAAGVAPERLDEVTRFRLAEPLAPDLAARLAGRPLYLDELIDACARPAGTWRITEGAGGLYSPLCEDGLNADLAEALGDPVVLVAEDRLGTLSQCLLALEALDRRRLRIAAVVLNRRRADAHPAMDNRTALSGRTDAPVFTFAEGVPPADLDQSLSTWSSSIVRPPDPGSIGAGS</sequence>
<dbReference type="STRING" id="713585.THITH_15920"/>
<dbReference type="PANTHER" id="PTHR43210:SF5">
    <property type="entry name" value="DETHIOBIOTIN SYNTHETASE"/>
    <property type="match status" value="1"/>
</dbReference>
<comment type="subcellular location">
    <subcellularLocation>
        <location evidence="2">Cytoplasm</location>
    </subcellularLocation>
</comment>
<feature type="active site" evidence="2">
    <location>
        <position position="45"/>
    </location>
</feature>
<dbReference type="AlphaFoldDB" id="W0DRN9"/>
<protein>
    <recommendedName>
        <fullName evidence="2">ATP-dependent dethiobiotin synthetase BioD</fullName>
        <ecNumber evidence="2">6.3.3.3</ecNumber>
    </recommendedName>
    <alternativeName>
        <fullName evidence="2">DTB synthetase</fullName>
        <shortName evidence="2">DTBS</shortName>
    </alternativeName>
    <alternativeName>
        <fullName evidence="2">Dethiobiotin synthase</fullName>
    </alternativeName>
</protein>
<dbReference type="GO" id="GO:0009102">
    <property type="term" value="P:biotin biosynthetic process"/>
    <property type="evidence" value="ECO:0007669"/>
    <property type="project" value="UniProtKB-UniRule"/>
</dbReference>
<dbReference type="GO" id="GO:0004141">
    <property type="term" value="F:dethiobiotin synthase activity"/>
    <property type="evidence" value="ECO:0007669"/>
    <property type="project" value="UniProtKB-UniRule"/>
</dbReference>
<reference evidence="3 4" key="1">
    <citation type="submission" date="2013-12" db="EMBL/GenBank/DDBJ databases">
        <authorList>
            <consortium name="DOE Joint Genome Institute"/>
            <person name="Muyzer G."/>
            <person name="Huntemann M."/>
            <person name="Han J."/>
            <person name="Chen A."/>
            <person name="Kyrpides N."/>
            <person name="Mavromatis K."/>
            <person name="Markowitz V."/>
            <person name="Palaniappan K."/>
            <person name="Ivanova N."/>
            <person name="Schaumberg A."/>
            <person name="Pati A."/>
            <person name="Liolios K."/>
            <person name="Nordberg H.P."/>
            <person name="Cantor M.N."/>
            <person name="Hua S.X."/>
            <person name="Woyke T."/>
        </authorList>
    </citation>
    <scope>NUCLEOTIDE SEQUENCE [LARGE SCALE GENOMIC DNA]</scope>
    <source>
        <strain evidence="3 4">ARh 1</strain>
    </source>
</reference>
<dbReference type="GO" id="GO:0005829">
    <property type="term" value="C:cytosol"/>
    <property type="evidence" value="ECO:0007669"/>
    <property type="project" value="TreeGrafter"/>
</dbReference>
<feature type="binding site" evidence="2">
    <location>
        <begin position="122"/>
        <end position="125"/>
    </location>
    <ligand>
        <name>ATP</name>
        <dbReference type="ChEBI" id="CHEBI:30616"/>
    </ligand>
</feature>
<dbReference type="InterPro" id="IPR027417">
    <property type="entry name" value="P-loop_NTPase"/>
</dbReference>
<feature type="binding site" evidence="2">
    <location>
        <begin position="182"/>
        <end position="183"/>
    </location>
    <ligand>
        <name>ATP</name>
        <dbReference type="ChEBI" id="CHEBI:30616"/>
    </ligand>
</feature>
<gene>
    <name evidence="2" type="primary">bioD</name>
    <name evidence="3" type="ORF">THITH_15920</name>
</gene>
<comment type="cofactor">
    <cofactor evidence="2">
        <name>Mg(2+)</name>
        <dbReference type="ChEBI" id="CHEBI:18420"/>
    </cofactor>
</comment>
<comment type="function">
    <text evidence="2">Catalyzes a mechanistically unusual reaction, the ATP-dependent insertion of CO2 between the N7 and N8 nitrogen atoms of 7,8-diaminopelargonic acid (DAPA, also called 7,8-diammoniononanoate) to form a ureido ring.</text>
</comment>
<organism evidence="3 4">
    <name type="scientific">Thioalkalivibrio paradoxus ARh 1</name>
    <dbReference type="NCBI Taxonomy" id="713585"/>
    <lineage>
        <taxon>Bacteria</taxon>
        <taxon>Pseudomonadati</taxon>
        <taxon>Pseudomonadota</taxon>
        <taxon>Gammaproteobacteria</taxon>
        <taxon>Chromatiales</taxon>
        <taxon>Ectothiorhodospiraceae</taxon>
        <taxon>Thioalkalivibrio</taxon>
    </lineage>
</organism>
<proteinExistence type="inferred from homology"/>
<keyword evidence="2" id="KW-0067">ATP-binding</keyword>
<keyword evidence="2" id="KW-0963">Cytoplasm</keyword>
<dbReference type="Gene3D" id="3.40.50.300">
    <property type="entry name" value="P-loop containing nucleotide triphosphate hydrolases"/>
    <property type="match status" value="1"/>
</dbReference>
<evidence type="ECO:0000256" key="1">
    <source>
        <dbReference type="ARBA" id="ARBA00022756"/>
    </source>
</evidence>
<name>W0DRN9_9GAMM</name>
<dbReference type="CDD" id="cd03109">
    <property type="entry name" value="DTBS"/>
    <property type="match status" value="1"/>
</dbReference>
<dbReference type="GO" id="GO:0000287">
    <property type="term" value="F:magnesium ion binding"/>
    <property type="evidence" value="ECO:0007669"/>
    <property type="project" value="UniProtKB-UniRule"/>
</dbReference>
<dbReference type="HAMAP" id="MF_00336">
    <property type="entry name" value="BioD"/>
    <property type="match status" value="1"/>
</dbReference>
<accession>W0DRN9</accession>
<keyword evidence="2" id="KW-0460">Magnesium</keyword>
<keyword evidence="2" id="KW-0479">Metal-binding</keyword>
<dbReference type="EMBL" id="CP007029">
    <property type="protein sequence ID" value="AHE99525.1"/>
    <property type="molecule type" value="Genomic_DNA"/>
</dbReference>
<feature type="binding site" evidence="2">
    <location>
        <position position="24"/>
    </location>
    <ligand>
        <name>Mg(2+)</name>
        <dbReference type="ChEBI" id="CHEBI:18420"/>
    </ligand>
</feature>
<dbReference type="PIRSF" id="PIRSF006755">
    <property type="entry name" value="DTB_synth"/>
    <property type="match status" value="1"/>
</dbReference>
<dbReference type="SUPFAM" id="SSF52540">
    <property type="entry name" value="P-loop containing nucleoside triphosphate hydrolases"/>
    <property type="match status" value="1"/>
</dbReference>
<feature type="binding site" evidence="2">
    <location>
        <position position="62"/>
    </location>
    <ligand>
        <name>ATP</name>
        <dbReference type="ChEBI" id="CHEBI:30616"/>
    </ligand>
</feature>
<feature type="binding site" evidence="2">
    <location>
        <begin position="20"/>
        <end position="25"/>
    </location>
    <ligand>
        <name>ATP</name>
        <dbReference type="ChEBI" id="CHEBI:30616"/>
    </ligand>
</feature>
<dbReference type="OrthoDB" id="9802097at2"/>
<dbReference type="HOGENOM" id="CLU_072551_3_1_6"/>
<evidence type="ECO:0000313" key="4">
    <source>
        <dbReference type="Proteomes" id="UP000005289"/>
    </source>
</evidence>
<comment type="similarity">
    <text evidence="2">Belongs to the dethiobiotin synthetase family.</text>
</comment>
<dbReference type="GO" id="GO:0005524">
    <property type="term" value="F:ATP binding"/>
    <property type="evidence" value="ECO:0007669"/>
    <property type="project" value="UniProtKB-UniRule"/>
</dbReference>
<dbReference type="InterPro" id="IPR004472">
    <property type="entry name" value="DTB_synth_BioD"/>
</dbReference>
<dbReference type="NCBIfam" id="TIGR00347">
    <property type="entry name" value="bioD"/>
    <property type="match status" value="1"/>
</dbReference>
<dbReference type="Proteomes" id="UP000005289">
    <property type="component" value="Chromosome"/>
</dbReference>
<feature type="binding site" evidence="2">
    <location>
        <position position="122"/>
    </location>
    <ligand>
        <name>Mg(2+)</name>
        <dbReference type="ChEBI" id="CHEBI:18420"/>
    </ligand>
</feature>
<comment type="subunit">
    <text evidence="2">Homodimer.</text>
</comment>
<dbReference type="KEGG" id="tti:THITH_15920"/>
<keyword evidence="2" id="KW-0436">Ligase</keyword>
<dbReference type="Pfam" id="PF13500">
    <property type="entry name" value="AAA_26"/>
    <property type="match status" value="1"/>
</dbReference>
<evidence type="ECO:0000256" key="2">
    <source>
        <dbReference type="HAMAP-Rule" id="MF_00336"/>
    </source>
</evidence>
<dbReference type="PANTHER" id="PTHR43210">
    <property type="entry name" value="DETHIOBIOTIN SYNTHETASE"/>
    <property type="match status" value="1"/>
</dbReference>